<feature type="transmembrane region" description="Helical" evidence="8">
    <location>
        <begin position="405"/>
        <end position="429"/>
    </location>
</feature>
<dbReference type="SUPFAM" id="SSF54928">
    <property type="entry name" value="RNA-binding domain, RBD"/>
    <property type="match status" value="1"/>
</dbReference>
<feature type="transmembrane region" description="Helical" evidence="8">
    <location>
        <begin position="353"/>
        <end position="374"/>
    </location>
</feature>
<evidence type="ECO:0000256" key="5">
    <source>
        <dbReference type="ARBA" id="ARBA00023136"/>
    </source>
</evidence>
<dbReference type="EMBL" id="BRPK01000004">
    <property type="protein sequence ID" value="GLB37769.1"/>
    <property type="molecule type" value="Genomic_DNA"/>
</dbReference>
<dbReference type="InterPro" id="IPR035979">
    <property type="entry name" value="RBD_domain_sf"/>
</dbReference>
<dbReference type="CDD" id="cd00590">
    <property type="entry name" value="RRM_SF"/>
    <property type="match status" value="1"/>
</dbReference>
<reference evidence="10" key="1">
    <citation type="submission" date="2022-07" db="EMBL/GenBank/DDBJ databases">
        <title>The genome of Lyophyllum shimeji provides insight into the initial evolution of ectomycorrhizal fungal genome.</title>
        <authorList>
            <person name="Kobayashi Y."/>
            <person name="Shibata T."/>
            <person name="Hirakawa H."/>
            <person name="Shigenobu S."/>
            <person name="Nishiyama T."/>
            <person name="Yamada A."/>
            <person name="Hasebe M."/>
            <person name="Kawaguchi M."/>
        </authorList>
    </citation>
    <scope>NUCLEOTIDE SEQUENCE</scope>
    <source>
        <strain evidence="10">AT787</strain>
    </source>
</reference>
<evidence type="ECO:0000256" key="3">
    <source>
        <dbReference type="ARBA" id="ARBA00022692"/>
    </source>
</evidence>
<name>A0A9P3PLS1_LYOSH</name>
<gene>
    <name evidence="10" type="primary">CNIH3</name>
    <name evidence="10" type="ORF">LshimejAT787_0408200</name>
</gene>
<dbReference type="OrthoDB" id="6159137at2759"/>
<dbReference type="Proteomes" id="UP001063166">
    <property type="component" value="Unassembled WGS sequence"/>
</dbReference>
<dbReference type="InterPro" id="IPR012677">
    <property type="entry name" value="Nucleotide-bd_a/b_plait_sf"/>
</dbReference>
<dbReference type="SMART" id="SM01398">
    <property type="entry name" value="Cornichon"/>
    <property type="match status" value="1"/>
</dbReference>
<evidence type="ECO:0000256" key="8">
    <source>
        <dbReference type="SAM" id="Phobius"/>
    </source>
</evidence>
<dbReference type="SMART" id="SM00360">
    <property type="entry name" value="RRM"/>
    <property type="match status" value="1"/>
</dbReference>
<dbReference type="Gene3D" id="3.30.70.330">
    <property type="match status" value="1"/>
</dbReference>
<keyword evidence="5 8" id="KW-0472">Membrane</keyword>
<evidence type="ECO:0000256" key="6">
    <source>
        <dbReference type="PROSITE-ProRule" id="PRU00176"/>
    </source>
</evidence>
<evidence type="ECO:0000256" key="2">
    <source>
        <dbReference type="ARBA" id="ARBA00010095"/>
    </source>
</evidence>
<comment type="caution">
    <text evidence="10">The sequence shown here is derived from an EMBL/GenBank/DDBJ whole genome shotgun (WGS) entry which is preliminary data.</text>
</comment>
<proteinExistence type="inferred from homology"/>
<sequence>MASLLERMNIPTTGPVRHKSNQRSSPYNRSHRIPKGDVDSPWTHDLYDNGSLSARLDVKPAAPKLGLNNVAQKALREATAAATNTQLSIKGASAVSSLGNVLEVAGLATGTTAEDVAAIFKRCGEITAARLAKGGEEPRIRLTFKQASSAAAAVAKFNNQPADGKVLDVRIIGATSAGTTLSGRLGGTDGLGLVREEGSVDVFMDSPDTGSKMRSDSLLHADPRAQVLVAPPGANPADYIQGYYRPPAHCLSPAIHLCLFVFGIPPPALLLTCVPLITKRKEAFVAGVAKPSAFRQDLNIRVSPIGQCGRGDPSVLFRLHGVDQHPQPPSNTVPQRSLRVTSGLSITRMGAGWLFLFAVFWAAGLMFGMIYFIIMFSDLESDYVNPIDLCNKLNQLVIPETAAHAFLAVLFLLSGQWMAFALNAPLVAYNAHKIINKNHMYDATEIFRTLDSHKKESFFKIAFYLLSFFYYLYRMIAALVAESE</sequence>
<evidence type="ECO:0000256" key="7">
    <source>
        <dbReference type="SAM" id="MobiDB-lite"/>
    </source>
</evidence>
<evidence type="ECO:0000256" key="4">
    <source>
        <dbReference type="ARBA" id="ARBA00022989"/>
    </source>
</evidence>
<feature type="domain" description="RRM" evidence="9">
    <location>
        <begin position="100"/>
        <end position="174"/>
    </location>
</feature>
<dbReference type="PANTHER" id="PTHR12290">
    <property type="entry name" value="CORNICHON-RELATED"/>
    <property type="match status" value="1"/>
</dbReference>
<keyword evidence="11" id="KW-1185">Reference proteome</keyword>
<dbReference type="GO" id="GO:0016192">
    <property type="term" value="P:vesicle-mediated transport"/>
    <property type="evidence" value="ECO:0007669"/>
    <property type="project" value="InterPro"/>
</dbReference>
<dbReference type="PROSITE" id="PS50102">
    <property type="entry name" value="RRM"/>
    <property type="match status" value="1"/>
</dbReference>
<dbReference type="Pfam" id="PF03311">
    <property type="entry name" value="Cornichon"/>
    <property type="match status" value="1"/>
</dbReference>
<comment type="similarity">
    <text evidence="2">Belongs to the cornichon family.</text>
</comment>
<comment type="subcellular location">
    <subcellularLocation>
        <location evidence="1">Membrane</location>
        <topology evidence="1">Multi-pass membrane protein</topology>
    </subcellularLocation>
</comment>
<organism evidence="10 11">
    <name type="scientific">Lyophyllum shimeji</name>
    <name type="common">Hon-shimeji</name>
    <name type="synonym">Tricholoma shimeji</name>
    <dbReference type="NCBI Taxonomy" id="47721"/>
    <lineage>
        <taxon>Eukaryota</taxon>
        <taxon>Fungi</taxon>
        <taxon>Dikarya</taxon>
        <taxon>Basidiomycota</taxon>
        <taxon>Agaricomycotina</taxon>
        <taxon>Agaricomycetes</taxon>
        <taxon>Agaricomycetidae</taxon>
        <taxon>Agaricales</taxon>
        <taxon>Tricholomatineae</taxon>
        <taxon>Lyophyllaceae</taxon>
        <taxon>Lyophyllum</taxon>
    </lineage>
</organism>
<feature type="region of interest" description="Disordered" evidence="7">
    <location>
        <begin position="1"/>
        <end position="42"/>
    </location>
</feature>
<evidence type="ECO:0000259" key="9">
    <source>
        <dbReference type="PROSITE" id="PS50102"/>
    </source>
</evidence>
<keyword evidence="6" id="KW-0694">RNA-binding</keyword>
<dbReference type="InterPro" id="IPR003377">
    <property type="entry name" value="Cornichon"/>
</dbReference>
<evidence type="ECO:0000256" key="1">
    <source>
        <dbReference type="ARBA" id="ARBA00004141"/>
    </source>
</evidence>
<feature type="transmembrane region" description="Helical" evidence="8">
    <location>
        <begin position="254"/>
        <end position="277"/>
    </location>
</feature>
<accession>A0A9P3PLS1</accession>
<evidence type="ECO:0000313" key="10">
    <source>
        <dbReference type="EMBL" id="GLB37769.1"/>
    </source>
</evidence>
<dbReference type="Pfam" id="PF00076">
    <property type="entry name" value="RRM_1"/>
    <property type="match status" value="1"/>
</dbReference>
<keyword evidence="3 8" id="KW-0812">Transmembrane</keyword>
<evidence type="ECO:0000313" key="11">
    <source>
        <dbReference type="Proteomes" id="UP001063166"/>
    </source>
</evidence>
<dbReference type="InterPro" id="IPR000504">
    <property type="entry name" value="RRM_dom"/>
</dbReference>
<dbReference type="InterPro" id="IPR033466">
    <property type="entry name" value="Cornichon_conserved"/>
</dbReference>
<keyword evidence="4 8" id="KW-1133">Transmembrane helix</keyword>
<dbReference type="AlphaFoldDB" id="A0A9P3PLS1"/>
<dbReference type="GO" id="GO:0003723">
    <property type="term" value="F:RNA binding"/>
    <property type="evidence" value="ECO:0007669"/>
    <property type="project" value="UniProtKB-UniRule"/>
</dbReference>
<dbReference type="GO" id="GO:0016020">
    <property type="term" value="C:membrane"/>
    <property type="evidence" value="ECO:0007669"/>
    <property type="project" value="UniProtKB-SubCell"/>
</dbReference>
<feature type="transmembrane region" description="Helical" evidence="8">
    <location>
        <begin position="461"/>
        <end position="481"/>
    </location>
</feature>
<dbReference type="PROSITE" id="PS01340">
    <property type="entry name" value="CORNICHON"/>
    <property type="match status" value="1"/>
</dbReference>
<protein>
    <submittedName>
        <fullName evidence="10">Vesicle-mediated transport</fullName>
    </submittedName>
</protein>